<feature type="compositionally biased region" description="Low complexity" evidence="1">
    <location>
        <begin position="249"/>
        <end position="268"/>
    </location>
</feature>
<comment type="caution">
    <text evidence="2">The sequence shown here is derived from an EMBL/GenBank/DDBJ whole genome shotgun (WGS) entry which is preliminary data.</text>
</comment>
<feature type="compositionally biased region" description="Basic and acidic residues" evidence="1">
    <location>
        <begin position="320"/>
        <end position="349"/>
    </location>
</feature>
<dbReference type="RefSeq" id="WP_378284808.1">
    <property type="nucleotide sequence ID" value="NZ_JBHSON010000039.1"/>
</dbReference>
<feature type="region of interest" description="Disordered" evidence="1">
    <location>
        <begin position="214"/>
        <end position="349"/>
    </location>
</feature>
<keyword evidence="3" id="KW-1185">Reference proteome</keyword>
<protein>
    <submittedName>
        <fullName evidence="2">Uncharacterized protein</fullName>
    </submittedName>
</protein>
<feature type="region of interest" description="Disordered" evidence="1">
    <location>
        <begin position="1"/>
        <end position="49"/>
    </location>
</feature>
<feature type="compositionally biased region" description="Basic and acidic residues" evidence="1">
    <location>
        <begin position="144"/>
        <end position="155"/>
    </location>
</feature>
<evidence type="ECO:0000313" key="3">
    <source>
        <dbReference type="Proteomes" id="UP001596074"/>
    </source>
</evidence>
<dbReference type="Proteomes" id="UP001596074">
    <property type="component" value="Unassembled WGS sequence"/>
</dbReference>
<evidence type="ECO:0000256" key="1">
    <source>
        <dbReference type="SAM" id="MobiDB-lite"/>
    </source>
</evidence>
<feature type="region of interest" description="Disordered" evidence="1">
    <location>
        <begin position="144"/>
        <end position="181"/>
    </location>
</feature>
<dbReference type="EMBL" id="JBHSON010000039">
    <property type="protein sequence ID" value="MFC5749091.1"/>
    <property type="molecule type" value="Genomic_DNA"/>
</dbReference>
<accession>A0ABW1A3L7</accession>
<proteinExistence type="predicted"/>
<name>A0ABW1A3L7_9ACTN</name>
<feature type="region of interest" description="Disordered" evidence="1">
    <location>
        <begin position="69"/>
        <end position="90"/>
    </location>
</feature>
<sequence length="349" mass="35751">MTERSQGAPDPDEPVEPPAIPTRGAALPQTGAPPHGGPQGRAAVTPAADLSAVRRTDAIFDALGARRAAASAERADPSTRAEPGFPGLAAGITAPFTALPAASAASAAWAQGDPDDPAVRLLSALISDVDEQAPAACRAAVRAAREPSADVKGVRGGEPAGSAVEDDRPHPHPPSGPRRRGPRAIVALGVAGAVLASTGVAAAGGGLTEHTTLGQGAAEAAGEAGKAGAERAEAGKTAAPRAPAPVRPLPVAITGPAERGPARAAGPAPDRPRRITIVRAKDRTKGLQDGPAPRPRTRMDGTDDGWSWPGVPSLETQVEAGERTRPRLEEIRKRWRQRADLQRERYDRD</sequence>
<reference evidence="3" key="1">
    <citation type="journal article" date="2019" name="Int. J. Syst. Evol. Microbiol.">
        <title>The Global Catalogue of Microorganisms (GCM) 10K type strain sequencing project: providing services to taxonomists for standard genome sequencing and annotation.</title>
        <authorList>
            <consortium name="The Broad Institute Genomics Platform"/>
            <consortium name="The Broad Institute Genome Sequencing Center for Infectious Disease"/>
            <person name="Wu L."/>
            <person name="Ma J."/>
        </authorList>
    </citation>
    <scope>NUCLEOTIDE SEQUENCE [LARGE SCALE GENOMIC DNA]</scope>
    <source>
        <strain evidence="3">KCTC 42087</strain>
    </source>
</reference>
<evidence type="ECO:0000313" key="2">
    <source>
        <dbReference type="EMBL" id="MFC5749091.1"/>
    </source>
</evidence>
<gene>
    <name evidence="2" type="ORF">ACFPZN_26035</name>
</gene>
<feature type="compositionally biased region" description="Low complexity" evidence="1">
    <location>
        <begin position="216"/>
        <end position="227"/>
    </location>
</feature>
<organism evidence="2 3">
    <name type="scientific">Actinomadura rugatobispora</name>
    <dbReference type="NCBI Taxonomy" id="1994"/>
    <lineage>
        <taxon>Bacteria</taxon>
        <taxon>Bacillati</taxon>
        <taxon>Actinomycetota</taxon>
        <taxon>Actinomycetes</taxon>
        <taxon>Streptosporangiales</taxon>
        <taxon>Thermomonosporaceae</taxon>
        <taxon>Actinomadura</taxon>
    </lineage>
</organism>